<evidence type="ECO:0000256" key="1">
    <source>
        <dbReference type="ARBA" id="ARBA00022747"/>
    </source>
</evidence>
<evidence type="ECO:0008006" key="6">
    <source>
        <dbReference type="Google" id="ProtNLM"/>
    </source>
</evidence>
<dbReference type="GO" id="GO:0009307">
    <property type="term" value="P:DNA restriction-modification system"/>
    <property type="evidence" value="ECO:0007669"/>
    <property type="project" value="UniProtKB-KW"/>
</dbReference>
<dbReference type="EMBL" id="PVNK01000123">
    <property type="protein sequence ID" value="PRQ02330.1"/>
    <property type="molecule type" value="Genomic_DNA"/>
</dbReference>
<accession>A0A2S9YB45</accession>
<dbReference type="AlphaFoldDB" id="A0A2S9YB45"/>
<keyword evidence="5" id="KW-1185">Reference proteome</keyword>
<dbReference type="GO" id="GO:0003677">
    <property type="term" value="F:DNA binding"/>
    <property type="evidence" value="ECO:0007669"/>
    <property type="project" value="UniProtKB-KW"/>
</dbReference>
<dbReference type="Proteomes" id="UP000237968">
    <property type="component" value="Unassembled WGS sequence"/>
</dbReference>
<protein>
    <recommendedName>
        <fullName evidence="6">Type I restriction modification DNA specificity domain-containing protein</fullName>
    </recommendedName>
</protein>
<evidence type="ECO:0000256" key="2">
    <source>
        <dbReference type="ARBA" id="ARBA00023125"/>
    </source>
</evidence>
<comment type="caution">
    <text evidence="4">The sequence shown here is derived from an EMBL/GenBank/DDBJ whole genome shotgun (WGS) entry which is preliminary data.</text>
</comment>
<dbReference type="OrthoDB" id="5363772at2"/>
<evidence type="ECO:0000313" key="4">
    <source>
        <dbReference type="EMBL" id="PRQ02330.1"/>
    </source>
</evidence>
<proteinExistence type="predicted"/>
<organism evidence="4 5">
    <name type="scientific">Enhygromyxa salina</name>
    <dbReference type="NCBI Taxonomy" id="215803"/>
    <lineage>
        <taxon>Bacteria</taxon>
        <taxon>Pseudomonadati</taxon>
        <taxon>Myxococcota</taxon>
        <taxon>Polyangia</taxon>
        <taxon>Nannocystales</taxon>
        <taxon>Nannocystaceae</taxon>
        <taxon>Enhygromyxa</taxon>
    </lineage>
</organism>
<sequence>MVEKARAKAEAKYVEPEPVDEEGLPELPEGWAWATVEQLAALMDRAIQSGPFGSALKHSEFTDEGILVVGIDNVQDGFFSMGRENRVSVAKFEELRRFEARPGDVLITVMATVGRCAVIPDDLETAIITKHVYRVSVEQRLMLLSLLMN</sequence>
<dbReference type="SUPFAM" id="SSF116734">
    <property type="entry name" value="DNA methylase specificity domain"/>
    <property type="match status" value="1"/>
</dbReference>
<feature type="compositionally biased region" description="Basic and acidic residues" evidence="3">
    <location>
        <begin position="1"/>
        <end position="15"/>
    </location>
</feature>
<gene>
    <name evidence="4" type="ORF">ENSA5_24210</name>
</gene>
<feature type="region of interest" description="Disordered" evidence="3">
    <location>
        <begin position="1"/>
        <end position="25"/>
    </location>
</feature>
<evidence type="ECO:0000313" key="5">
    <source>
        <dbReference type="Proteomes" id="UP000237968"/>
    </source>
</evidence>
<name>A0A2S9YB45_9BACT</name>
<keyword evidence="2" id="KW-0238">DNA-binding</keyword>
<reference evidence="4 5" key="1">
    <citation type="submission" date="2018-03" db="EMBL/GenBank/DDBJ databases">
        <title>Draft Genome Sequences of the Obligatory Marine Myxobacteria Enhygromyxa salina SWB005.</title>
        <authorList>
            <person name="Poehlein A."/>
            <person name="Moghaddam J.A."/>
            <person name="Harms H."/>
            <person name="Alanjari M."/>
            <person name="Koenig G.M."/>
            <person name="Daniel R."/>
            <person name="Schaeberle T.F."/>
        </authorList>
    </citation>
    <scope>NUCLEOTIDE SEQUENCE [LARGE SCALE GENOMIC DNA]</scope>
    <source>
        <strain evidence="4 5">SWB005</strain>
    </source>
</reference>
<dbReference type="InterPro" id="IPR044946">
    <property type="entry name" value="Restrct_endonuc_typeI_TRD_sf"/>
</dbReference>
<keyword evidence="1" id="KW-0680">Restriction system</keyword>
<dbReference type="Gene3D" id="3.90.220.20">
    <property type="entry name" value="DNA methylase specificity domains"/>
    <property type="match status" value="1"/>
</dbReference>
<dbReference type="RefSeq" id="WP_106391832.1">
    <property type="nucleotide sequence ID" value="NZ_PVNK01000123.1"/>
</dbReference>
<evidence type="ECO:0000256" key="3">
    <source>
        <dbReference type="SAM" id="MobiDB-lite"/>
    </source>
</evidence>